<dbReference type="AlphaFoldDB" id="A0A9W6Q362"/>
<dbReference type="Pfam" id="PF05721">
    <property type="entry name" value="PhyH"/>
    <property type="match status" value="1"/>
</dbReference>
<dbReference type="Proteomes" id="UP001165124">
    <property type="component" value="Unassembled WGS sequence"/>
</dbReference>
<organism evidence="1 2">
    <name type="scientific">Actinomadura rubrobrunea</name>
    <dbReference type="NCBI Taxonomy" id="115335"/>
    <lineage>
        <taxon>Bacteria</taxon>
        <taxon>Bacillati</taxon>
        <taxon>Actinomycetota</taxon>
        <taxon>Actinomycetes</taxon>
        <taxon>Streptosporangiales</taxon>
        <taxon>Thermomonosporaceae</taxon>
        <taxon>Actinomadura</taxon>
    </lineage>
</organism>
<gene>
    <name evidence="1" type="ORF">Arub01_59210</name>
</gene>
<name>A0A9W6Q362_9ACTN</name>
<dbReference type="EMBL" id="BSRZ01000032">
    <property type="protein sequence ID" value="GLW67678.1"/>
    <property type="molecule type" value="Genomic_DNA"/>
</dbReference>
<dbReference type="Gene3D" id="2.60.120.620">
    <property type="entry name" value="q2cbj1_9rhob like domain"/>
    <property type="match status" value="1"/>
</dbReference>
<comment type="caution">
    <text evidence="1">The sequence shown here is derived from an EMBL/GenBank/DDBJ whole genome shotgun (WGS) entry which is preliminary data.</text>
</comment>
<proteinExistence type="predicted"/>
<keyword evidence="2" id="KW-1185">Reference proteome</keyword>
<sequence length="239" mass="24824">MGTTDALCKPGGPVARLLPGSGFRTGIKWTGPGHAAAITSHLLASGGGAVAAGVGDVVCSPHHRQEWARRAVANPHVLNVVCSLLGPRVAVAEPTLLLVKRPGRFAVPPHQDGLNGGWHLDPDRAVSVWFAVTDATPANGCVQVVPGSHRGGYRRHVRGADEDGRGAPLTLADPPPDTAFQPVPLPAGHAVVMDVRLVHRSAPNTTRMARVGLNVCYVAPGGVIVYHGQPPRLLPVRGA</sequence>
<accession>A0A9W6Q362</accession>
<evidence type="ECO:0000313" key="1">
    <source>
        <dbReference type="EMBL" id="GLW67678.1"/>
    </source>
</evidence>
<reference evidence="1" key="1">
    <citation type="submission" date="2023-02" db="EMBL/GenBank/DDBJ databases">
        <title>Actinomadura rubrobrunea NBRC 14622.</title>
        <authorList>
            <person name="Ichikawa N."/>
            <person name="Sato H."/>
            <person name="Tonouchi N."/>
        </authorList>
    </citation>
    <scope>NUCLEOTIDE SEQUENCE</scope>
    <source>
        <strain evidence="1">NBRC 14622</strain>
    </source>
</reference>
<dbReference type="PANTHER" id="PTHR20883">
    <property type="entry name" value="PHYTANOYL-COA DIOXYGENASE DOMAIN CONTAINING 1"/>
    <property type="match status" value="1"/>
</dbReference>
<evidence type="ECO:0000313" key="2">
    <source>
        <dbReference type="Proteomes" id="UP001165124"/>
    </source>
</evidence>
<dbReference type="InterPro" id="IPR008775">
    <property type="entry name" value="Phytyl_CoA_dOase-like"/>
</dbReference>
<dbReference type="GO" id="GO:0005506">
    <property type="term" value="F:iron ion binding"/>
    <property type="evidence" value="ECO:0007669"/>
    <property type="project" value="UniProtKB-ARBA"/>
</dbReference>
<dbReference type="PANTHER" id="PTHR20883:SF48">
    <property type="entry name" value="ECTOINE DIOXYGENASE"/>
    <property type="match status" value="1"/>
</dbReference>
<dbReference type="SUPFAM" id="SSF51197">
    <property type="entry name" value="Clavaminate synthase-like"/>
    <property type="match status" value="1"/>
</dbReference>
<dbReference type="GO" id="GO:0016706">
    <property type="term" value="F:2-oxoglutarate-dependent dioxygenase activity"/>
    <property type="evidence" value="ECO:0007669"/>
    <property type="project" value="UniProtKB-ARBA"/>
</dbReference>
<evidence type="ECO:0008006" key="3">
    <source>
        <dbReference type="Google" id="ProtNLM"/>
    </source>
</evidence>
<protein>
    <recommendedName>
        <fullName evidence="3">Phytanoyl-CoA dioxygenase family protein</fullName>
    </recommendedName>
</protein>